<proteinExistence type="predicted"/>
<accession>A0A0C1LAI5</accession>
<dbReference type="EMBL" id="JSVC01000001">
    <property type="protein sequence ID" value="KIC96526.1"/>
    <property type="molecule type" value="Genomic_DNA"/>
</dbReference>
<dbReference type="STRING" id="1349421.OI18_01155"/>
<dbReference type="Proteomes" id="UP000031408">
    <property type="component" value="Unassembled WGS sequence"/>
</dbReference>
<evidence type="ECO:0000313" key="1">
    <source>
        <dbReference type="EMBL" id="KIC96526.1"/>
    </source>
</evidence>
<name>A0A0C1LAI5_9BACT</name>
<protein>
    <submittedName>
        <fullName evidence="1">Uncharacterized protein</fullName>
    </submittedName>
</protein>
<reference evidence="1 2" key="1">
    <citation type="submission" date="2014-11" db="EMBL/GenBank/DDBJ databases">
        <title>Genome sequence of Flavihumibacter solisilvae 3-3.</title>
        <authorList>
            <person name="Zhou G."/>
            <person name="Li M."/>
            <person name="Wang G."/>
        </authorList>
    </citation>
    <scope>NUCLEOTIDE SEQUENCE [LARGE SCALE GENOMIC DNA]</scope>
    <source>
        <strain evidence="1 2">3-3</strain>
    </source>
</reference>
<keyword evidence="2" id="KW-1185">Reference proteome</keyword>
<evidence type="ECO:0000313" key="2">
    <source>
        <dbReference type="Proteomes" id="UP000031408"/>
    </source>
</evidence>
<organism evidence="1 2">
    <name type="scientific">Flavihumibacter solisilvae</name>
    <dbReference type="NCBI Taxonomy" id="1349421"/>
    <lineage>
        <taxon>Bacteria</taxon>
        <taxon>Pseudomonadati</taxon>
        <taxon>Bacteroidota</taxon>
        <taxon>Chitinophagia</taxon>
        <taxon>Chitinophagales</taxon>
        <taxon>Chitinophagaceae</taxon>
        <taxon>Flavihumibacter</taxon>
    </lineage>
</organism>
<sequence>METTKTTLTLGALYNSNASYYGQTSKEKLPYFLANATLRFKSGIYLTTSVYKLLDKTSSTVSAINAGAGMDIRTGKKTSIGLAFSHTFFPDNSPFLQIANASNAGASFTYNHWLTTTIGGDYAFGKQNDYFASLSNSKYIVLGSLAKGKDVISITPAIEITIGTQHFYETYITEKNYRDSLLGIIPIFPGGQETEQTTVTRKSTSFSLLSYNLAVPVAYSRSRYMIEAAYQVSVLANDAQAFTDKPMSFFTCSFYYQF</sequence>
<comment type="caution">
    <text evidence="1">The sequence shown here is derived from an EMBL/GenBank/DDBJ whole genome shotgun (WGS) entry which is preliminary data.</text>
</comment>
<gene>
    <name evidence="1" type="ORF">OI18_01155</name>
</gene>
<dbReference type="AlphaFoldDB" id="A0A0C1LAI5"/>